<keyword evidence="8" id="KW-1185">Reference proteome</keyword>
<accession>E8X4Q7</accession>
<feature type="transmembrane region" description="Helical" evidence="6">
    <location>
        <begin position="241"/>
        <end position="261"/>
    </location>
</feature>
<dbReference type="PANTHER" id="PTHR42770:SF7">
    <property type="entry name" value="MEMBRANE PROTEIN"/>
    <property type="match status" value="1"/>
</dbReference>
<keyword evidence="3 6" id="KW-0812">Transmembrane</keyword>
<sequence length="479" mass="51407">MASSGTLVVEEHRLDRQLGLRDLVLTQILCVVGSSWVGVAAGLGRAQTVMWVAAMVLFYVPMAAAVIGLNRAMPMEGGLYAWAHRAFGNLGGFLTAWNLWVYGLAVTATILYALPTELAYLIGPTAAWLPENHLASVGIVTFFLALLTIAALRGLNIGKWIHNVGGIAMLTIFAVLILLPLWGLARHMPIHWAPLAYELPRRDLRSLALFGQMLFGAQCGLEYVAILAGESKSPEKTIGRSVWISSPIICAMFIFGTSSVLAFSTPGHIDFIAPIPQTLRIALGSTGIGNLFAIAAIALLQFRLIGAASYIFTGVTRLPMAVGWDDLLPEWFTRLHPTRRTPTNSILCTAGLVFLLVVMGGFGVHAQEAYQLLQGASLTHYEIAYLAMFAIPLVGAGAVRKELPPSLKWISLVGLGATLFSLLISAYPVVDVISPLAFAVKILGTTAVSNLVALGFYMVRRRKVSEVPSVALETSADIG</sequence>
<dbReference type="EMBL" id="CP002480">
    <property type="protein sequence ID" value="ADW70546.1"/>
    <property type="molecule type" value="Genomic_DNA"/>
</dbReference>
<comment type="subcellular location">
    <subcellularLocation>
        <location evidence="1">Cell membrane</location>
        <topology evidence="1">Multi-pass membrane protein</topology>
    </subcellularLocation>
</comment>
<dbReference type="Gene3D" id="1.20.1740.10">
    <property type="entry name" value="Amino acid/polyamine transporter I"/>
    <property type="match status" value="1"/>
</dbReference>
<dbReference type="GO" id="GO:0005886">
    <property type="term" value="C:plasma membrane"/>
    <property type="evidence" value="ECO:0007669"/>
    <property type="project" value="UniProtKB-SubCell"/>
</dbReference>
<feature type="transmembrane region" description="Helical" evidence="6">
    <location>
        <begin position="134"/>
        <end position="152"/>
    </location>
</feature>
<keyword evidence="4 6" id="KW-1133">Transmembrane helix</keyword>
<dbReference type="KEGG" id="acm:AciX9_3541"/>
<keyword evidence="5 6" id="KW-0472">Membrane</keyword>
<dbReference type="OrthoDB" id="9791588at2"/>
<dbReference type="HOGENOM" id="CLU_533967_0_0_0"/>
<feature type="transmembrane region" description="Helical" evidence="6">
    <location>
        <begin position="90"/>
        <end position="114"/>
    </location>
</feature>
<dbReference type="InterPro" id="IPR002293">
    <property type="entry name" value="AA/rel_permease1"/>
</dbReference>
<evidence type="ECO:0000256" key="1">
    <source>
        <dbReference type="ARBA" id="ARBA00004651"/>
    </source>
</evidence>
<feature type="transmembrane region" description="Helical" evidence="6">
    <location>
        <begin position="164"/>
        <end position="184"/>
    </location>
</feature>
<dbReference type="GO" id="GO:0022857">
    <property type="term" value="F:transmembrane transporter activity"/>
    <property type="evidence" value="ECO:0007669"/>
    <property type="project" value="InterPro"/>
</dbReference>
<gene>
    <name evidence="7" type="ordered locus">AciX9_3541</name>
</gene>
<evidence type="ECO:0000256" key="5">
    <source>
        <dbReference type="ARBA" id="ARBA00023136"/>
    </source>
</evidence>
<feature type="transmembrane region" description="Helical" evidence="6">
    <location>
        <begin position="378"/>
        <end position="397"/>
    </location>
</feature>
<organism evidence="8">
    <name type="scientific">Granulicella tundricola (strain ATCC BAA-1859 / DSM 23138 / MP5ACTX9)</name>
    <dbReference type="NCBI Taxonomy" id="1198114"/>
    <lineage>
        <taxon>Bacteria</taxon>
        <taxon>Pseudomonadati</taxon>
        <taxon>Acidobacteriota</taxon>
        <taxon>Terriglobia</taxon>
        <taxon>Terriglobales</taxon>
        <taxon>Acidobacteriaceae</taxon>
        <taxon>Granulicella</taxon>
    </lineage>
</organism>
<feature type="transmembrane region" description="Helical" evidence="6">
    <location>
        <begin position="281"/>
        <end position="300"/>
    </location>
</feature>
<dbReference type="PaxDb" id="1198114-AciX9_3541"/>
<evidence type="ECO:0000313" key="7">
    <source>
        <dbReference type="EMBL" id="ADW70546.1"/>
    </source>
</evidence>
<reference evidence="8" key="1">
    <citation type="submission" date="2011-01" db="EMBL/GenBank/DDBJ databases">
        <title>Complete sequence of chromosome of Acidobacterium sp. MP5ACTX9.</title>
        <authorList>
            <consortium name="US DOE Joint Genome Institute"/>
            <person name="Lucas S."/>
            <person name="Copeland A."/>
            <person name="Lapidus A."/>
            <person name="Cheng J.-F."/>
            <person name="Goodwin L."/>
            <person name="Pitluck S."/>
            <person name="Teshima H."/>
            <person name="Detter J.C."/>
            <person name="Han C."/>
            <person name="Tapia R."/>
            <person name="Land M."/>
            <person name="Hauser L."/>
            <person name="Kyrpides N."/>
            <person name="Ivanova N."/>
            <person name="Ovchinnikova G."/>
            <person name="Pagani I."/>
            <person name="Rawat S.R."/>
            <person name="Mannisto M."/>
            <person name="Haggblom M.M."/>
            <person name="Woyke T."/>
        </authorList>
    </citation>
    <scope>NUCLEOTIDE SEQUENCE [LARGE SCALE GENOMIC DNA]</scope>
    <source>
        <strain evidence="8">MP5ACTX9</strain>
    </source>
</reference>
<feature type="transmembrane region" description="Helical" evidence="6">
    <location>
        <begin position="204"/>
        <end position="229"/>
    </location>
</feature>
<dbReference type="STRING" id="1198114.AciX9_3541"/>
<name>E8X4Q7_GRATM</name>
<dbReference type="AlphaFoldDB" id="E8X4Q7"/>
<evidence type="ECO:0000256" key="6">
    <source>
        <dbReference type="SAM" id="Phobius"/>
    </source>
</evidence>
<keyword evidence="2" id="KW-1003">Cell membrane</keyword>
<protein>
    <submittedName>
        <fullName evidence="7">Amino acid permease-associated region</fullName>
    </submittedName>
</protein>
<dbReference type="Pfam" id="PF13520">
    <property type="entry name" value="AA_permease_2"/>
    <property type="match status" value="1"/>
</dbReference>
<evidence type="ECO:0000256" key="3">
    <source>
        <dbReference type="ARBA" id="ARBA00022692"/>
    </source>
</evidence>
<dbReference type="eggNOG" id="COG0531">
    <property type="taxonomic scope" value="Bacteria"/>
</dbReference>
<feature type="transmembrane region" description="Helical" evidence="6">
    <location>
        <begin position="409"/>
        <end position="430"/>
    </location>
</feature>
<dbReference type="PIRSF" id="PIRSF006060">
    <property type="entry name" value="AA_transporter"/>
    <property type="match status" value="1"/>
</dbReference>
<feature type="transmembrane region" description="Helical" evidence="6">
    <location>
        <begin position="49"/>
        <end position="69"/>
    </location>
</feature>
<feature type="transmembrane region" description="Helical" evidence="6">
    <location>
        <begin position="346"/>
        <end position="366"/>
    </location>
</feature>
<evidence type="ECO:0000256" key="2">
    <source>
        <dbReference type="ARBA" id="ARBA00022475"/>
    </source>
</evidence>
<feature type="transmembrane region" description="Helical" evidence="6">
    <location>
        <begin position="436"/>
        <end position="459"/>
    </location>
</feature>
<feature type="transmembrane region" description="Helical" evidence="6">
    <location>
        <begin position="23"/>
        <end position="43"/>
    </location>
</feature>
<evidence type="ECO:0000256" key="4">
    <source>
        <dbReference type="ARBA" id="ARBA00022989"/>
    </source>
</evidence>
<dbReference type="PANTHER" id="PTHR42770">
    <property type="entry name" value="AMINO ACID TRANSPORTER-RELATED"/>
    <property type="match status" value="1"/>
</dbReference>
<evidence type="ECO:0000313" key="8">
    <source>
        <dbReference type="Proteomes" id="UP000000343"/>
    </source>
</evidence>
<dbReference type="InterPro" id="IPR050367">
    <property type="entry name" value="APC_superfamily"/>
</dbReference>
<dbReference type="Proteomes" id="UP000000343">
    <property type="component" value="Chromosome"/>
</dbReference>
<proteinExistence type="predicted"/>